<comment type="caution">
    <text evidence="8">The sequence shown here is derived from an EMBL/GenBank/DDBJ whole genome shotgun (WGS) entry which is preliminary data.</text>
</comment>
<gene>
    <name evidence="8" type="ORF">LPB301_17465</name>
</gene>
<dbReference type="InterPro" id="IPR051795">
    <property type="entry name" value="Glycosyl_Hydrlase_43"/>
</dbReference>
<dbReference type="PANTHER" id="PTHR42812">
    <property type="entry name" value="BETA-XYLOSIDASE"/>
    <property type="match status" value="1"/>
</dbReference>
<keyword evidence="2 6" id="KW-0378">Hydrolase</keyword>
<dbReference type="Pfam" id="PF04616">
    <property type="entry name" value="Glyco_hydro_43"/>
    <property type="match status" value="1"/>
</dbReference>
<evidence type="ECO:0000259" key="7">
    <source>
        <dbReference type="Pfam" id="PF17851"/>
    </source>
</evidence>
<dbReference type="Pfam" id="PF17851">
    <property type="entry name" value="GH43_C2"/>
    <property type="match status" value="1"/>
</dbReference>
<evidence type="ECO:0000256" key="1">
    <source>
        <dbReference type="ARBA" id="ARBA00009865"/>
    </source>
</evidence>
<reference evidence="9" key="1">
    <citation type="submission" date="2016-02" db="EMBL/GenBank/DDBJ databases">
        <title>Paenibacillus sp. LPB0068, isolated from Crassostrea gigas.</title>
        <authorList>
            <person name="Shin S.-K."/>
            <person name="Yi H."/>
        </authorList>
    </citation>
    <scope>NUCLEOTIDE SEQUENCE [LARGE SCALE GENOMIC DNA]</scope>
    <source>
        <strain evidence="9">KCTC 23969</strain>
    </source>
</reference>
<feature type="domain" description="Beta-xylosidase C-terminal Concanavalin A-like" evidence="7">
    <location>
        <begin position="387"/>
        <end position="572"/>
    </location>
</feature>
<evidence type="ECO:0000256" key="4">
    <source>
        <dbReference type="PIRSR" id="PIRSR606710-1"/>
    </source>
</evidence>
<evidence type="ECO:0000313" key="8">
    <source>
        <dbReference type="EMBL" id="OBY61254.1"/>
    </source>
</evidence>
<protein>
    <recommendedName>
        <fullName evidence="7">Beta-xylosidase C-terminal Concanavalin A-like domain-containing protein</fullName>
    </recommendedName>
</protein>
<feature type="active site" description="Proton donor" evidence="4">
    <location>
        <position position="243"/>
    </location>
</feature>
<dbReference type="GO" id="GO:0004553">
    <property type="term" value="F:hydrolase activity, hydrolyzing O-glycosyl compounds"/>
    <property type="evidence" value="ECO:0007669"/>
    <property type="project" value="InterPro"/>
</dbReference>
<evidence type="ECO:0000256" key="3">
    <source>
        <dbReference type="ARBA" id="ARBA00023295"/>
    </source>
</evidence>
<dbReference type="STRING" id="996801.BW723_10290"/>
<evidence type="ECO:0000256" key="6">
    <source>
        <dbReference type="RuleBase" id="RU361187"/>
    </source>
</evidence>
<dbReference type="KEGG" id="prn:BW723_10290"/>
<evidence type="ECO:0000256" key="2">
    <source>
        <dbReference type="ARBA" id="ARBA00022801"/>
    </source>
</evidence>
<dbReference type="AlphaFoldDB" id="A0A1B8TNU3"/>
<dbReference type="InterPro" id="IPR006710">
    <property type="entry name" value="Glyco_hydro_43"/>
</dbReference>
<feature type="active site" description="Proton acceptor" evidence="4">
    <location>
        <position position="70"/>
    </location>
</feature>
<accession>A0A1B8TNU3</accession>
<dbReference type="SUPFAM" id="SSF75005">
    <property type="entry name" value="Arabinanase/levansucrase/invertase"/>
    <property type="match status" value="1"/>
</dbReference>
<dbReference type="SUPFAM" id="SSF49899">
    <property type="entry name" value="Concanavalin A-like lectins/glucanases"/>
    <property type="match status" value="1"/>
</dbReference>
<dbReference type="Gene3D" id="2.115.10.20">
    <property type="entry name" value="Glycosyl hydrolase domain, family 43"/>
    <property type="match status" value="1"/>
</dbReference>
<feature type="site" description="Important for catalytic activity, responsible for pKa modulation of the active site Glu and correct orientation of both the proton donor and substrate" evidence="5">
    <location>
        <position position="177"/>
    </location>
</feature>
<dbReference type="InterPro" id="IPR023296">
    <property type="entry name" value="Glyco_hydro_beta-prop_sf"/>
</dbReference>
<evidence type="ECO:0000256" key="5">
    <source>
        <dbReference type="PIRSR" id="PIRSR606710-2"/>
    </source>
</evidence>
<keyword evidence="9" id="KW-1185">Reference proteome</keyword>
<organism evidence="8 9">
    <name type="scientific">Polaribacter reichenbachii</name>
    <dbReference type="NCBI Taxonomy" id="996801"/>
    <lineage>
        <taxon>Bacteria</taxon>
        <taxon>Pseudomonadati</taxon>
        <taxon>Bacteroidota</taxon>
        <taxon>Flavobacteriia</taxon>
        <taxon>Flavobacteriales</taxon>
        <taxon>Flavobacteriaceae</taxon>
    </lineage>
</organism>
<dbReference type="PANTHER" id="PTHR42812:SF12">
    <property type="entry name" value="BETA-XYLOSIDASE-RELATED"/>
    <property type="match status" value="1"/>
</dbReference>
<dbReference type="InterPro" id="IPR041542">
    <property type="entry name" value="GH43_C2"/>
</dbReference>
<dbReference type="InterPro" id="IPR013320">
    <property type="entry name" value="ConA-like_dom_sf"/>
</dbReference>
<dbReference type="EMBL" id="LSFL01000044">
    <property type="protein sequence ID" value="OBY61254.1"/>
    <property type="molecule type" value="Genomic_DNA"/>
</dbReference>
<dbReference type="RefSeq" id="WP_068365376.1">
    <property type="nucleotide sequence ID" value="NZ_CP019337.1"/>
</dbReference>
<comment type="similarity">
    <text evidence="1 6">Belongs to the glycosyl hydrolase 43 family.</text>
</comment>
<proteinExistence type="inferred from homology"/>
<dbReference type="CDD" id="cd18617">
    <property type="entry name" value="GH43_XynB-like"/>
    <property type="match status" value="1"/>
</dbReference>
<dbReference type="PROSITE" id="PS51257">
    <property type="entry name" value="PROKAR_LIPOPROTEIN"/>
    <property type="match status" value="1"/>
</dbReference>
<evidence type="ECO:0000313" key="9">
    <source>
        <dbReference type="Proteomes" id="UP000092612"/>
    </source>
</evidence>
<keyword evidence="3 6" id="KW-0326">Glycosidase</keyword>
<dbReference type="GO" id="GO:0005975">
    <property type="term" value="P:carbohydrate metabolic process"/>
    <property type="evidence" value="ECO:0007669"/>
    <property type="project" value="InterPro"/>
</dbReference>
<sequence>MLKKTIFIAFSLCSILFGCKKLNEKMQPVVLNNNVAFQWFNYNGKDEIFSKEIDTMREFHNPILSGFYPDPSICSANGKFYLITSSFSYFPGIPIFESSDLVNWKQIGHVINRKEQADFKEAGVSKGMFAPTIRYNNGTFYVICTNVTSGGNFIVTSKDPAGPWSDPIFIEGVNGIDPDIFFDDNGKVYITHNGPPPNNITLHDGHRAIYMFEYDIENFKIIGESKLIVNGGTDLSQKPVWIEAPHIIKKNNYYYLICAQGGTGFNHTEVVFRSKDVFGPYEGYKNNPILTQKHLDPNRKNNITTTGHADFVELPNGDWWSVFLGCRPYEGDLYNTGRETFLLPVKWENDWPYFVDGKQPILPTHKRPNLEFSKNYKKPTNGNFNWKDNFNDSSLSLEWNFIRTPEKQWHQLENGYLKIPLRDLNIKEQKNFSFIGRRQQHLKFDAATKVHFNFKTTNQTAGLVAFQNESHYLYLGVKKNSNETIDVFVEKAHSKTKDKTPQFIDKKTLNINSLDEITLKIEGNNRYYSFYYQLNNNNNWKPIALNIDAKLLSTKEAGGFVGTYLAMYASNNHFKKIVPKTEKN</sequence>
<dbReference type="Proteomes" id="UP000092612">
    <property type="component" value="Unassembled WGS sequence"/>
</dbReference>
<name>A0A1B8TNU3_9FLAO</name>
<dbReference type="OrthoDB" id="9801455at2"/>
<dbReference type="Gene3D" id="2.60.120.200">
    <property type="match status" value="1"/>
</dbReference>